<accession>A0ABV8PCP1</accession>
<protein>
    <submittedName>
        <fullName evidence="2">CYTH domain-containing protein</fullName>
    </submittedName>
</protein>
<comment type="caution">
    <text evidence="2">The sequence shown here is derived from an EMBL/GenBank/DDBJ whole genome shotgun (WGS) entry which is preliminary data.</text>
</comment>
<dbReference type="RefSeq" id="WP_378987454.1">
    <property type="nucleotide sequence ID" value="NZ_JBHSBW010000013.1"/>
</dbReference>
<gene>
    <name evidence="2" type="ORF">ACFOWA_17265</name>
</gene>
<dbReference type="PANTHER" id="PTHR40114">
    <property type="entry name" value="SLR0698 PROTEIN"/>
    <property type="match status" value="1"/>
</dbReference>
<dbReference type="Gene3D" id="2.40.320.10">
    <property type="entry name" value="Hypothetical Protein Pfu-838710-001"/>
    <property type="match status" value="1"/>
</dbReference>
<dbReference type="PIRSF" id="PIRSF016487">
    <property type="entry name" value="CYTH_UCP016487"/>
    <property type="match status" value="1"/>
</dbReference>
<reference evidence="3" key="1">
    <citation type="journal article" date="2019" name="Int. J. Syst. Evol. Microbiol.">
        <title>The Global Catalogue of Microorganisms (GCM) 10K type strain sequencing project: providing services to taxonomists for standard genome sequencing and annotation.</title>
        <authorList>
            <consortium name="The Broad Institute Genomics Platform"/>
            <consortium name="The Broad Institute Genome Sequencing Center for Infectious Disease"/>
            <person name="Wu L."/>
            <person name="Ma J."/>
        </authorList>
    </citation>
    <scope>NUCLEOTIDE SEQUENCE [LARGE SCALE GENOMIC DNA]</scope>
    <source>
        <strain evidence="3">CCM 8691</strain>
    </source>
</reference>
<dbReference type="InterPro" id="IPR033469">
    <property type="entry name" value="CYTH-like_dom_sf"/>
</dbReference>
<name>A0ABV8PCP1_9SPHI</name>
<keyword evidence="3" id="KW-1185">Reference proteome</keyword>
<dbReference type="CDD" id="cd07891">
    <property type="entry name" value="CYTH-like_CthTTM-like_1"/>
    <property type="match status" value="1"/>
</dbReference>
<dbReference type="Proteomes" id="UP001595789">
    <property type="component" value="Unassembled WGS sequence"/>
</dbReference>
<organism evidence="2 3">
    <name type="scientific">Pedobacter lithocola</name>
    <dbReference type="NCBI Taxonomy" id="1908239"/>
    <lineage>
        <taxon>Bacteria</taxon>
        <taxon>Pseudomonadati</taxon>
        <taxon>Bacteroidota</taxon>
        <taxon>Sphingobacteriia</taxon>
        <taxon>Sphingobacteriales</taxon>
        <taxon>Sphingobacteriaceae</taxon>
        <taxon>Pedobacter</taxon>
    </lineage>
</organism>
<dbReference type="InterPro" id="IPR012042">
    <property type="entry name" value="NeuTTM/CthTTM-like"/>
</dbReference>
<evidence type="ECO:0000259" key="1">
    <source>
        <dbReference type="PROSITE" id="PS51707"/>
    </source>
</evidence>
<dbReference type="SUPFAM" id="SSF55154">
    <property type="entry name" value="CYTH-like phosphatases"/>
    <property type="match status" value="1"/>
</dbReference>
<dbReference type="PANTHER" id="PTHR40114:SF1">
    <property type="entry name" value="SLR0698 PROTEIN"/>
    <property type="match status" value="1"/>
</dbReference>
<evidence type="ECO:0000313" key="3">
    <source>
        <dbReference type="Proteomes" id="UP001595789"/>
    </source>
</evidence>
<dbReference type="EMBL" id="JBHSBW010000013">
    <property type="protein sequence ID" value="MFC4212948.1"/>
    <property type="molecule type" value="Genomic_DNA"/>
</dbReference>
<proteinExistence type="predicted"/>
<dbReference type="Pfam" id="PF01928">
    <property type="entry name" value="CYTH"/>
    <property type="match status" value="1"/>
</dbReference>
<evidence type="ECO:0000313" key="2">
    <source>
        <dbReference type="EMBL" id="MFC4212948.1"/>
    </source>
</evidence>
<dbReference type="SMART" id="SM01118">
    <property type="entry name" value="CYTH"/>
    <property type="match status" value="1"/>
</dbReference>
<sequence length="156" mass="18206">MGIEIERKFLVQHEVWEQLDKPAGKQLKQGYISTDPTKTIRVRIAETKAWLTIKGISVGASRLEFEYEIPLIEAEELLDNFSESSLEKIRYEIKSAGKVWEVDVFSGDNHGLIVAEIELSTEEEYFEKPDWIAEEVTHDKKYYNSNLTKHPFKNWK</sequence>
<feature type="domain" description="CYTH" evidence="1">
    <location>
        <begin position="2"/>
        <end position="149"/>
    </location>
</feature>
<dbReference type="PROSITE" id="PS51707">
    <property type="entry name" value="CYTH"/>
    <property type="match status" value="1"/>
</dbReference>
<dbReference type="InterPro" id="IPR023577">
    <property type="entry name" value="CYTH_domain"/>
</dbReference>